<gene>
    <name evidence="7" type="ORF">N7U62_08325</name>
</gene>
<dbReference type="Pfam" id="PF24517">
    <property type="entry name" value="CBM96"/>
    <property type="match status" value="1"/>
</dbReference>
<reference evidence="7 8" key="1">
    <citation type="submission" date="2022-10" db="EMBL/GenBank/DDBJ databases">
        <title>Comparative genomics and taxonomic characterization of three novel marine species of genus Reichenbachiella exhibiting antioxidant and polysaccharide degradation activities.</title>
        <authorList>
            <person name="Muhammad N."/>
            <person name="Lee Y.-J."/>
            <person name="Ko J."/>
            <person name="Kim S.-G."/>
        </authorList>
    </citation>
    <scope>NUCLEOTIDE SEQUENCE [LARGE SCALE GENOMIC DNA]</scope>
    <source>
        <strain evidence="7 8">ABR2-5</strain>
    </source>
</reference>
<dbReference type="InterPro" id="IPR026444">
    <property type="entry name" value="Secre_tail"/>
</dbReference>
<accession>A0ABT3CSH5</accession>
<dbReference type="NCBIfam" id="NF033679">
    <property type="entry name" value="DNRLRE_dom"/>
    <property type="match status" value="1"/>
</dbReference>
<dbReference type="Gene3D" id="2.60.120.260">
    <property type="entry name" value="Galactose-binding domain-like"/>
    <property type="match status" value="1"/>
</dbReference>
<evidence type="ECO:0000259" key="4">
    <source>
        <dbReference type="Pfam" id="PF00754"/>
    </source>
</evidence>
<comment type="caution">
    <text evidence="7">The sequence shown here is derived from an EMBL/GenBank/DDBJ whole genome shotgun (WGS) entry which is preliminary data.</text>
</comment>
<dbReference type="InterPro" id="IPR055372">
    <property type="entry name" value="CBM96"/>
</dbReference>
<dbReference type="NCBIfam" id="TIGR04183">
    <property type="entry name" value="Por_Secre_tail"/>
    <property type="match status" value="1"/>
</dbReference>
<dbReference type="Pfam" id="PF18962">
    <property type="entry name" value="Por_Secre_tail"/>
    <property type="match status" value="1"/>
</dbReference>
<dbReference type="Pfam" id="PF15892">
    <property type="entry name" value="BNR_4"/>
    <property type="match status" value="1"/>
</dbReference>
<evidence type="ECO:0000313" key="7">
    <source>
        <dbReference type="EMBL" id="MCV9386665.1"/>
    </source>
</evidence>
<dbReference type="InterPro" id="IPR008979">
    <property type="entry name" value="Galactose-bd-like_sf"/>
</dbReference>
<evidence type="ECO:0000259" key="6">
    <source>
        <dbReference type="Pfam" id="PF24517"/>
    </source>
</evidence>
<dbReference type="Pfam" id="PF00754">
    <property type="entry name" value="F5_F8_type_C"/>
    <property type="match status" value="1"/>
</dbReference>
<dbReference type="RefSeq" id="WP_264137481.1">
    <property type="nucleotide sequence ID" value="NZ_JAOYOD010000001.1"/>
</dbReference>
<keyword evidence="2" id="KW-0964">Secreted</keyword>
<name>A0ABT3CSH5_9BACT</name>
<protein>
    <submittedName>
        <fullName evidence="7">BNR-4 repeat-containing protein</fullName>
    </submittedName>
</protein>
<comment type="subcellular location">
    <subcellularLocation>
        <location evidence="1">Secreted</location>
    </subcellularLocation>
</comment>
<evidence type="ECO:0000259" key="5">
    <source>
        <dbReference type="Pfam" id="PF18962"/>
    </source>
</evidence>
<keyword evidence="8" id="KW-1185">Reference proteome</keyword>
<feature type="domain" description="Carbohydrate-binding module family 96" evidence="6">
    <location>
        <begin position="691"/>
        <end position="837"/>
    </location>
</feature>
<feature type="domain" description="Secretion system C-terminal sorting" evidence="5">
    <location>
        <begin position="864"/>
        <end position="936"/>
    </location>
</feature>
<proteinExistence type="predicted"/>
<organism evidence="7 8">
    <name type="scientific">Reichenbachiella ulvae</name>
    <dbReference type="NCBI Taxonomy" id="2980104"/>
    <lineage>
        <taxon>Bacteria</taxon>
        <taxon>Pseudomonadati</taxon>
        <taxon>Bacteroidota</taxon>
        <taxon>Cytophagia</taxon>
        <taxon>Cytophagales</taxon>
        <taxon>Reichenbachiellaceae</taxon>
        <taxon>Reichenbachiella</taxon>
    </lineage>
</organism>
<sequence>MKTKNYLLGKLKYGLLLLFILTMGVDALSQIQLESEVQIATNALFFDGNDVPSNEPDNGTAVYDFFFGNKISVHGDCIEEYDGYVFLTWYKGGKFNRQVMLSRYNPYTGVVKTIEFPHRHNGYQNRWWIGESHNTIAVGICPKDETIHLLYDMHAYSPTKPSDGSLADDYFRYSFSMKNVAKIADAEFTLDKFVKDSDGDYKHIKMRDGTDYQSLTYPHFFTNKQGDLFMWIREGGNNNGAYKFCKYDGNSWSDFTQFNILGAKNNGLSYNWGLYGDIKFESGKMRIGFCKRSSNNNDKFKYNNGFYYAYSDDPNGLSQWKNHAGTGFSLPLIDPDQIMVSEPGDEVSCTSPNSVTLSGGADWTATERGDVHMRTVVRCNGQSTWVHTYKKGGTNNFITTTDFPGGDFYAYKNDIYLIGLSGGRPFVDKAEGGTNDFTRVYEATSGKSFRHGVVHISNGKVHYYLMENQSGAAQPTHLQIIDLGLDENDAPPAGFSYAADEGDMVNVTGTIDIAYGAIGQFNYLYNQTSDVTCSNATFGDPIPGTVKKCYVKSVSYPEIESADGAQAPNVAENLLDGLTDDDHRWSAQVYPKSVVIDYGESKNIVGTQVHTYQNRSYHYTISISDNPNSGFVEVVNQSGKAASHPIEHSFASTSGRYVKLTVTGATGYSSNWVSINELNIVEGSVTPDPVTTTLSPTEDAYLQGSTRHNNTLIRIESGNRVGYLQFDLSSINGTITDAQLKLTCDSDGGSGLITVAKGNSSNWTEDNLSTSNAPSSSGQLGSINTTYNVGSTYTWALDESSISGGGELSLILTQSGGNDAAFASKESSVPSAKLEITYIPSGGARMRSDNESAASKPKGQYLQIYPNPAKDKFTITLDGNSIETLAIYTLGGLELYQTDSIEGKIELSKGTLFTRGMYLIKAIDNQGLMYQQKLIVE</sequence>
<feature type="domain" description="F5/8 type C" evidence="4">
    <location>
        <begin position="566"/>
        <end position="678"/>
    </location>
</feature>
<dbReference type="Proteomes" id="UP001300692">
    <property type="component" value="Unassembled WGS sequence"/>
</dbReference>
<evidence type="ECO:0000256" key="1">
    <source>
        <dbReference type="ARBA" id="ARBA00004613"/>
    </source>
</evidence>
<evidence type="ECO:0000256" key="3">
    <source>
        <dbReference type="ARBA" id="ARBA00022729"/>
    </source>
</evidence>
<dbReference type="EMBL" id="JAOYOD010000001">
    <property type="protein sequence ID" value="MCV9386665.1"/>
    <property type="molecule type" value="Genomic_DNA"/>
</dbReference>
<dbReference type="InterPro" id="IPR000421">
    <property type="entry name" value="FA58C"/>
</dbReference>
<keyword evidence="3" id="KW-0732">Signal</keyword>
<evidence type="ECO:0000256" key="2">
    <source>
        <dbReference type="ARBA" id="ARBA00022525"/>
    </source>
</evidence>
<dbReference type="SUPFAM" id="SSF49785">
    <property type="entry name" value="Galactose-binding domain-like"/>
    <property type="match status" value="1"/>
</dbReference>
<evidence type="ECO:0000313" key="8">
    <source>
        <dbReference type="Proteomes" id="UP001300692"/>
    </source>
</evidence>